<accession>A0A7X5ZUW7</accession>
<dbReference type="InterPro" id="IPR051082">
    <property type="entry name" value="Pentapeptide-BTB/POZ_domain"/>
</dbReference>
<dbReference type="AlphaFoldDB" id="A0A7X5ZUW7"/>
<dbReference type="Proteomes" id="UP000564677">
    <property type="component" value="Unassembled WGS sequence"/>
</dbReference>
<name>A0A7X5ZUW7_9SPHN</name>
<dbReference type="Pfam" id="PF00805">
    <property type="entry name" value="Pentapeptide"/>
    <property type="match status" value="2"/>
</dbReference>
<dbReference type="RefSeq" id="WP_167298841.1">
    <property type="nucleotide sequence ID" value="NZ_JAASQV010000001.1"/>
</dbReference>
<sequence length="244" mass="26570">MALEAGGVACGEDLSAREFGDADLAGMRFENCVLRDVRLTGTCLQDARFRDCRIIRCRFANVDLRDADFENCSFADDAGHVGVQFAFSQLDQARFERCDLSFARIERSSLHAGQLRGCNLRGAVFQKVDFGHALGRRLVKWAGTIADCNLELADLSELRMPDCTLTGSRLREALLFDAELEGADLRGCDFTNAQLAGAKLARADLRGGDLAGMVLRELGSVEGMMVSADQQFALLTALGVDVHP</sequence>
<dbReference type="PANTHER" id="PTHR14136:SF17">
    <property type="entry name" value="BTB_POZ DOMAIN-CONTAINING PROTEIN KCTD9"/>
    <property type="match status" value="1"/>
</dbReference>
<comment type="caution">
    <text evidence="1">The sequence shown here is derived from an EMBL/GenBank/DDBJ whole genome shotgun (WGS) entry which is preliminary data.</text>
</comment>
<evidence type="ECO:0000313" key="2">
    <source>
        <dbReference type="Proteomes" id="UP000564677"/>
    </source>
</evidence>
<dbReference type="PANTHER" id="PTHR14136">
    <property type="entry name" value="BTB_POZ DOMAIN-CONTAINING PROTEIN KCTD9"/>
    <property type="match status" value="1"/>
</dbReference>
<dbReference type="Pfam" id="PF13599">
    <property type="entry name" value="Pentapeptide_4"/>
    <property type="match status" value="1"/>
</dbReference>
<keyword evidence="2" id="KW-1185">Reference proteome</keyword>
<reference evidence="1 2" key="1">
    <citation type="submission" date="2020-03" db="EMBL/GenBank/DDBJ databases">
        <title>Genomic Encyclopedia of Type Strains, Phase IV (KMG-IV): sequencing the most valuable type-strain genomes for metagenomic binning, comparative biology and taxonomic classification.</title>
        <authorList>
            <person name="Goeker M."/>
        </authorList>
    </citation>
    <scope>NUCLEOTIDE SEQUENCE [LARGE SCALE GENOMIC DNA]</scope>
    <source>
        <strain evidence="1 2">DSM 4733</strain>
    </source>
</reference>
<dbReference type="InterPro" id="IPR001646">
    <property type="entry name" value="5peptide_repeat"/>
</dbReference>
<evidence type="ECO:0000313" key="1">
    <source>
        <dbReference type="EMBL" id="NIJ64500.1"/>
    </source>
</evidence>
<protein>
    <submittedName>
        <fullName evidence="1">Fluoroquinolone resistance protein</fullName>
    </submittedName>
</protein>
<dbReference type="EMBL" id="JAASQV010000001">
    <property type="protein sequence ID" value="NIJ64500.1"/>
    <property type="molecule type" value="Genomic_DNA"/>
</dbReference>
<dbReference type="Gene3D" id="2.160.20.80">
    <property type="entry name" value="E3 ubiquitin-protein ligase SopA"/>
    <property type="match status" value="2"/>
</dbReference>
<proteinExistence type="predicted"/>
<organism evidence="1 2">
    <name type="scientific">Sphingomonas leidyi</name>
    <dbReference type="NCBI Taxonomy" id="68569"/>
    <lineage>
        <taxon>Bacteria</taxon>
        <taxon>Pseudomonadati</taxon>
        <taxon>Pseudomonadota</taxon>
        <taxon>Alphaproteobacteria</taxon>
        <taxon>Sphingomonadales</taxon>
        <taxon>Sphingomonadaceae</taxon>
        <taxon>Sphingomonas</taxon>
    </lineage>
</organism>
<dbReference type="SUPFAM" id="SSF141571">
    <property type="entry name" value="Pentapeptide repeat-like"/>
    <property type="match status" value="1"/>
</dbReference>
<gene>
    <name evidence="1" type="ORF">FHR20_001431</name>
</gene>